<dbReference type="GO" id="GO:0004826">
    <property type="term" value="F:phenylalanine-tRNA ligase activity"/>
    <property type="evidence" value="ECO:0007669"/>
    <property type="project" value="UniProtKB-EC"/>
</dbReference>
<evidence type="ECO:0000256" key="1">
    <source>
        <dbReference type="ARBA" id="ARBA00001946"/>
    </source>
</evidence>
<evidence type="ECO:0000256" key="11">
    <source>
        <dbReference type="ARBA" id="ARBA00022917"/>
    </source>
</evidence>
<dbReference type="PANTHER" id="PTHR10947:SF0">
    <property type="entry name" value="PHENYLALANINE--TRNA LIGASE BETA SUBUNIT"/>
    <property type="match status" value="1"/>
</dbReference>
<proteinExistence type="inferred from homology"/>
<evidence type="ECO:0000256" key="5">
    <source>
        <dbReference type="ARBA" id="ARBA00022490"/>
    </source>
</evidence>
<dbReference type="Pfam" id="PF18262">
    <property type="entry name" value="PhetRS_B1"/>
    <property type="match status" value="1"/>
</dbReference>
<keyword evidence="6" id="KW-0436">Ligase</keyword>
<evidence type="ECO:0000256" key="13">
    <source>
        <dbReference type="ARBA" id="ARBA00033189"/>
    </source>
</evidence>
<dbReference type="Proteomes" id="UP000663868">
    <property type="component" value="Unassembled WGS sequence"/>
</dbReference>
<keyword evidence="11" id="KW-0648">Protein biosynthesis</keyword>
<comment type="caution">
    <text evidence="15">The sequence shown here is derived from an EMBL/GenBank/DDBJ whole genome shotgun (WGS) entry which is preliminary data.</text>
</comment>
<evidence type="ECO:0000256" key="9">
    <source>
        <dbReference type="ARBA" id="ARBA00022840"/>
    </source>
</evidence>
<organism evidence="15 16">
    <name type="scientific">Adineta steineri</name>
    <dbReference type="NCBI Taxonomy" id="433720"/>
    <lineage>
        <taxon>Eukaryota</taxon>
        <taxon>Metazoa</taxon>
        <taxon>Spiralia</taxon>
        <taxon>Gnathifera</taxon>
        <taxon>Rotifera</taxon>
        <taxon>Eurotatoria</taxon>
        <taxon>Bdelloidea</taxon>
        <taxon>Adinetida</taxon>
        <taxon>Adinetidae</taxon>
        <taxon>Adineta</taxon>
    </lineage>
</organism>
<dbReference type="InterPro" id="IPR005146">
    <property type="entry name" value="B3/B4_tRNA-bd"/>
</dbReference>
<dbReference type="GO" id="GO:0005524">
    <property type="term" value="F:ATP binding"/>
    <property type="evidence" value="ECO:0007669"/>
    <property type="project" value="UniProtKB-KW"/>
</dbReference>
<dbReference type="PANTHER" id="PTHR10947">
    <property type="entry name" value="PHENYLALANYL-TRNA SYNTHETASE BETA CHAIN AND LEUCINE-RICH REPEAT-CONTAINING PROTEIN 47"/>
    <property type="match status" value="1"/>
</dbReference>
<evidence type="ECO:0000256" key="12">
    <source>
        <dbReference type="ARBA" id="ARBA00023146"/>
    </source>
</evidence>
<accession>A0A820G5N2</accession>
<dbReference type="InterPro" id="IPR009061">
    <property type="entry name" value="DNA-bd_dom_put_sf"/>
</dbReference>
<dbReference type="InterPro" id="IPR040659">
    <property type="entry name" value="PhetRS_B1"/>
</dbReference>
<keyword evidence="10" id="KW-0460">Magnesium</keyword>
<feature type="domain" description="B3/B4 tRNA-binding" evidence="14">
    <location>
        <begin position="83"/>
        <end position="244"/>
    </location>
</feature>
<dbReference type="InterPro" id="IPR045060">
    <property type="entry name" value="Phe-tRNA-ligase_IIc_bsu"/>
</dbReference>
<dbReference type="InterPro" id="IPR020825">
    <property type="entry name" value="Phe-tRNA_synthase-like_B3/B4"/>
</dbReference>
<evidence type="ECO:0000256" key="10">
    <source>
        <dbReference type="ARBA" id="ARBA00022842"/>
    </source>
</evidence>
<evidence type="ECO:0000313" key="15">
    <source>
        <dbReference type="EMBL" id="CAF4274362.1"/>
    </source>
</evidence>
<sequence>DKEFDQLCFDFGIELDDIEPIPESNGEDVEYKIDIPANRYDILCLEGLSRALKIFLQKGELPKFTLSNQKLIRMKILPNTQRIRPIVVGAVLRNITFNADSYNSFIKLQDKLHQNLCRNRTLVAIGTHDLDTIKPPFIYDAREPKQIKFRSLNQQKEMQADEMLEFYSKDSHLKRYVSIIQESDVYPVIYDSNNVVLSLPPIINGDHSKMSVNTKNVFIECTAVDLHKANVVLNIMLKMFAQYC</sequence>
<dbReference type="Gene3D" id="3.50.40.10">
    <property type="entry name" value="Phenylalanyl-trna Synthetase, Chain B, domain 3"/>
    <property type="match status" value="1"/>
</dbReference>
<dbReference type="GO" id="GO:0006432">
    <property type="term" value="P:phenylalanyl-tRNA aminoacylation"/>
    <property type="evidence" value="ECO:0007669"/>
    <property type="project" value="InterPro"/>
</dbReference>
<dbReference type="GO" id="GO:0009328">
    <property type="term" value="C:phenylalanine-tRNA ligase complex"/>
    <property type="evidence" value="ECO:0007669"/>
    <property type="project" value="TreeGrafter"/>
</dbReference>
<evidence type="ECO:0000256" key="2">
    <source>
        <dbReference type="ARBA" id="ARBA00004496"/>
    </source>
</evidence>
<dbReference type="EC" id="6.1.1.20" evidence="4"/>
<evidence type="ECO:0000259" key="14">
    <source>
        <dbReference type="SMART" id="SM00873"/>
    </source>
</evidence>
<dbReference type="GO" id="GO:0003723">
    <property type="term" value="F:RNA binding"/>
    <property type="evidence" value="ECO:0007669"/>
    <property type="project" value="InterPro"/>
</dbReference>
<dbReference type="SUPFAM" id="SSF46955">
    <property type="entry name" value="Putative DNA-binding domain"/>
    <property type="match status" value="1"/>
</dbReference>
<keyword evidence="7" id="KW-0479">Metal-binding</keyword>
<dbReference type="GO" id="GO:0046872">
    <property type="term" value="F:metal ion binding"/>
    <property type="evidence" value="ECO:0007669"/>
    <property type="project" value="UniProtKB-KW"/>
</dbReference>
<feature type="non-terminal residue" evidence="15">
    <location>
        <position position="1"/>
    </location>
</feature>
<keyword evidence="12" id="KW-0030">Aminoacyl-tRNA synthetase</keyword>
<evidence type="ECO:0000256" key="7">
    <source>
        <dbReference type="ARBA" id="ARBA00022723"/>
    </source>
</evidence>
<comment type="subcellular location">
    <subcellularLocation>
        <location evidence="2">Cytoplasm</location>
    </subcellularLocation>
</comment>
<feature type="non-terminal residue" evidence="15">
    <location>
        <position position="244"/>
    </location>
</feature>
<keyword evidence="5" id="KW-0963">Cytoplasm</keyword>
<evidence type="ECO:0000256" key="4">
    <source>
        <dbReference type="ARBA" id="ARBA00012814"/>
    </source>
</evidence>
<dbReference type="SUPFAM" id="SSF56037">
    <property type="entry name" value="PheT/TilS domain"/>
    <property type="match status" value="1"/>
</dbReference>
<keyword evidence="9" id="KW-0067">ATP-binding</keyword>
<keyword evidence="8" id="KW-0547">Nucleotide-binding</keyword>
<dbReference type="SMART" id="SM00873">
    <property type="entry name" value="B3_4"/>
    <property type="match status" value="1"/>
</dbReference>
<dbReference type="AlphaFoldDB" id="A0A820G5N2"/>
<gene>
    <name evidence="15" type="ORF">KXQ929_LOCUS44073</name>
</gene>
<dbReference type="EMBL" id="CAJOBB010012302">
    <property type="protein sequence ID" value="CAF4274362.1"/>
    <property type="molecule type" value="Genomic_DNA"/>
</dbReference>
<evidence type="ECO:0000256" key="6">
    <source>
        <dbReference type="ARBA" id="ARBA00022598"/>
    </source>
</evidence>
<name>A0A820G5N2_9BILA</name>
<comment type="similarity">
    <text evidence="3">Belongs to the phenylalanyl-tRNA synthetase beta subunit family. Type 2 subfamily.</text>
</comment>
<reference evidence="15" key="1">
    <citation type="submission" date="2021-02" db="EMBL/GenBank/DDBJ databases">
        <authorList>
            <person name="Nowell W R."/>
        </authorList>
    </citation>
    <scope>NUCLEOTIDE SEQUENCE</scope>
</reference>
<protein>
    <recommendedName>
        <fullName evidence="4">phenylalanine--tRNA ligase</fullName>
        <ecNumber evidence="4">6.1.1.20</ecNumber>
    </recommendedName>
    <alternativeName>
        <fullName evidence="13">Phenylalanyl-tRNA synthetase beta subunit</fullName>
    </alternativeName>
</protein>
<evidence type="ECO:0000256" key="3">
    <source>
        <dbReference type="ARBA" id="ARBA00007438"/>
    </source>
</evidence>
<comment type="cofactor">
    <cofactor evidence="1">
        <name>Mg(2+)</name>
        <dbReference type="ChEBI" id="CHEBI:18420"/>
    </cofactor>
</comment>
<evidence type="ECO:0000256" key="8">
    <source>
        <dbReference type="ARBA" id="ARBA00022741"/>
    </source>
</evidence>
<dbReference type="Pfam" id="PF03483">
    <property type="entry name" value="B3_4"/>
    <property type="match status" value="1"/>
</dbReference>
<dbReference type="Gene3D" id="3.30.56.10">
    <property type="match status" value="1"/>
</dbReference>
<dbReference type="FunFam" id="3.50.40.10:FF:000002">
    <property type="entry name" value="phenylalanine--tRNA ligase beta subunit"/>
    <property type="match status" value="1"/>
</dbReference>
<evidence type="ECO:0000313" key="16">
    <source>
        <dbReference type="Proteomes" id="UP000663868"/>
    </source>
</evidence>